<name>A0AAD5X971_9FUNG</name>
<feature type="region of interest" description="Disordered" evidence="1">
    <location>
        <begin position="29"/>
        <end position="126"/>
    </location>
</feature>
<keyword evidence="3" id="KW-1185">Reference proteome</keyword>
<sequence length="126" mass="13920">MLLSTLRTIRPITYYPLLRTATLTQTRTFKNTWPKKPVQDPHPEIKPTTASSSGSATSGQEDGHVGDWFEDVSTYDDSEPILDMFRNAEMNSTEPHPGALFEDTGNEDLSSSTVSEGQSRDDAIKG</sequence>
<organism evidence="2 3">
    <name type="scientific">Rhizophlyctis rosea</name>
    <dbReference type="NCBI Taxonomy" id="64517"/>
    <lineage>
        <taxon>Eukaryota</taxon>
        <taxon>Fungi</taxon>
        <taxon>Fungi incertae sedis</taxon>
        <taxon>Chytridiomycota</taxon>
        <taxon>Chytridiomycota incertae sedis</taxon>
        <taxon>Chytridiomycetes</taxon>
        <taxon>Rhizophlyctidales</taxon>
        <taxon>Rhizophlyctidaceae</taxon>
        <taxon>Rhizophlyctis</taxon>
    </lineage>
</organism>
<dbReference type="Proteomes" id="UP001212841">
    <property type="component" value="Unassembled WGS sequence"/>
</dbReference>
<feature type="compositionally biased region" description="Low complexity" evidence="1">
    <location>
        <begin position="48"/>
        <end position="59"/>
    </location>
</feature>
<dbReference type="AlphaFoldDB" id="A0AAD5X971"/>
<comment type="caution">
    <text evidence="2">The sequence shown here is derived from an EMBL/GenBank/DDBJ whole genome shotgun (WGS) entry which is preliminary data.</text>
</comment>
<feature type="compositionally biased region" description="Polar residues" evidence="1">
    <location>
        <begin position="107"/>
        <end position="117"/>
    </location>
</feature>
<protein>
    <submittedName>
        <fullName evidence="2">Uncharacterized protein</fullName>
    </submittedName>
</protein>
<evidence type="ECO:0000313" key="2">
    <source>
        <dbReference type="EMBL" id="KAJ3055902.1"/>
    </source>
</evidence>
<reference evidence="2" key="1">
    <citation type="submission" date="2020-05" db="EMBL/GenBank/DDBJ databases">
        <title>Phylogenomic resolution of chytrid fungi.</title>
        <authorList>
            <person name="Stajich J.E."/>
            <person name="Amses K."/>
            <person name="Simmons R."/>
            <person name="Seto K."/>
            <person name="Myers J."/>
            <person name="Bonds A."/>
            <person name="Quandt C.A."/>
            <person name="Barry K."/>
            <person name="Liu P."/>
            <person name="Grigoriev I."/>
            <person name="Longcore J.E."/>
            <person name="James T.Y."/>
        </authorList>
    </citation>
    <scope>NUCLEOTIDE SEQUENCE</scope>
    <source>
        <strain evidence="2">JEL0318</strain>
    </source>
</reference>
<evidence type="ECO:0000256" key="1">
    <source>
        <dbReference type="SAM" id="MobiDB-lite"/>
    </source>
</evidence>
<accession>A0AAD5X971</accession>
<feature type="compositionally biased region" description="Acidic residues" evidence="1">
    <location>
        <begin position="68"/>
        <end position="80"/>
    </location>
</feature>
<dbReference type="EMBL" id="JADGJD010000054">
    <property type="protein sequence ID" value="KAJ3055902.1"/>
    <property type="molecule type" value="Genomic_DNA"/>
</dbReference>
<proteinExistence type="predicted"/>
<evidence type="ECO:0000313" key="3">
    <source>
        <dbReference type="Proteomes" id="UP001212841"/>
    </source>
</evidence>
<gene>
    <name evidence="2" type="ORF">HK097_008801</name>
</gene>